<gene>
    <name evidence="2" type="ORF">I4641_19775</name>
</gene>
<dbReference type="AlphaFoldDB" id="A0A964BWY3"/>
<keyword evidence="3" id="KW-1185">Reference proteome</keyword>
<accession>A0A964BWY3</accession>
<dbReference type="Proteomes" id="UP000729733">
    <property type="component" value="Unassembled WGS sequence"/>
</dbReference>
<organism evidence="2 3">
    <name type="scientific">Waterburya agarophytonicola KI4</name>
    <dbReference type="NCBI Taxonomy" id="2874699"/>
    <lineage>
        <taxon>Bacteria</taxon>
        <taxon>Bacillati</taxon>
        <taxon>Cyanobacteriota</taxon>
        <taxon>Cyanophyceae</taxon>
        <taxon>Pleurocapsales</taxon>
        <taxon>Hyellaceae</taxon>
        <taxon>Waterburya</taxon>
        <taxon>Waterburya agarophytonicola</taxon>
    </lineage>
</organism>
<dbReference type="InterPro" id="IPR009717">
    <property type="entry name" value="Mo-dep_Nase_C"/>
</dbReference>
<feature type="domain" description="Mo-dependent nitrogenase C-terminal" evidence="1">
    <location>
        <begin position="14"/>
        <end position="95"/>
    </location>
</feature>
<dbReference type="EMBL" id="JADWDC010000072">
    <property type="protein sequence ID" value="MCC0179206.1"/>
    <property type="molecule type" value="Genomic_DNA"/>
</dbReference>
<dbReference type="Pfam" id="PF06967">
    <property type="entry name" value="Mo-nitro_C"/>
    <property type="match status" value="1"/>
</dbReference>
<name>A0A964BWY3_9CYAN</name>
<evidence type="ECO:0000313" key="2">
    <source>
        <dbReference type="EMBL" id="MCC0179206.1"/>
    </source>
</evidence>
<proteinExistence type="predicted"/>
<evidence type="ECO:0000313" key="3">
    <source>
        <dbReference type="Proteomes" id="UP000729733"/>
    </source>
</evidence>
<comment type="caution">
    <text evidence="2">The sequence shown here is derived from an EMBL/GenBank/DDBJ whole genome shotgun (WGS) entry which is preliminary data.</text>
</comment>
<reference evidence="2" key="1">
    <citation type="journal article" date="2021" name="Antonie Van Leeuwenhoek">
        <title>Draft genome and description of Waterburya agarophytonicola gen. nov. sp. nov. (Pleurocapsales, Cyanobacteria): a seaweed symbiont.</title>
        <authorList>
            <person name="Bonthond G."/>
            <person name="Shalygin S."/>
            <person name="Bayer T."/>
            <person name="Weinberger F."/>
        </authorList>
    </citation>
    <scope>NUCLEOTIDE SEQUENCE</scope>
    <source>
        <strain evidence="2">KI4</strain>
    </source>
</reference>
<dbReference type="RefSeq" id="WP_229642308.1">
    <property type="nucleotide sequence ID" value="NZ_JADWDC010000072.1"/>
</dbReference>
<protein>
    <submittedName>
        <fullName evidence="2">Mo-dependent nitrogenase C-terminal domain-containing protein</fullName>
    </submittedName>
</protein>
<sequence length="95" mass="10980">MNAAHHLKSKIDIFSPLRKWLDNMEIKNSNVAHRICKSIPSQCPFEREIKLFGRTILRIPPMCKLNPLYNEVIALRFRAICYLADVCGEDVSAYC</sequence>
<evidence type="ECO:0000259" key="1">
    <source>
        <dbReference type="Pfam" id="PF06967"/>
    </source>
</evidence>